<dbReference type="Pfam" id="PF19381">
    <property type="entry name" value="DUF5956"/>
    <property type="match status" value="1"/>
</dbReference>
<reference evidence="2" key="1">
    <citation type="submission" date="2016-06" db="EMBL/GenBank/DDBJ databases">
        <authorList>
            <person name="Varghese N."/>
            <person name="Submissions Spin"/>
        </authorList>
    </citation>
    <scope>NUCLEOTIDE SEQUENCE [LARGE SCALE GENOMIC DNA]</scope>
    <source>
        <strain evidence="2">DSM 44814</strain>
    </source>
</reference>
<dbReference type="AlphaFoldDB" id="A0A1C6TSD4"/>
<protein>
    <submittedName>
        <fullName evidence="1">Uncharacterized protein</fullName>
    </submittedName>
</protein>
<accession>A0A1C6TSD4</accession>
<gene>
    <name evidence="1" type="ORF">GA0070604_0527</name>
</gene>
<evidence type="ECO:0000313" key="2">
    <source>
        <dbReference type="Proteomes" id="UP000199696"/>
    </source>
</evidence>
<organism evidence="1 2">
    <name type="scientific">Micromonospora eburnea</name>
    <dbReference type="NCBI Taxonomy" id="227316"/>
    <lineage>
        <taxon>Bacteria</taxon>
        <taxon>Bacillati</taxon>
        <taxon>Actinomycetota</taxon>
        <taxon>Actinomycetes</taxon>
        <taxon>Micromonosporales</taxon>
        <taxon>Micromonosporaceae</taxon>
        <taxon>Micromonospora</taxon>
    </lineage>
</organism>
<keyword evidence="2" id="KW-1185">Reference proteome</keyword>
<dbReference type="InterPro" id="IPR046000">
    <property type="entry name" value="DUF5956"/>
</dbReference>
<name>A0A1C6TSD4_9ACTN</name>
<proteinExistence type="predicted"/>
<evidence type="ECO:0000313" key="1">
    <source>
        <dbReference type="EMBL" id="SCL44667.1"/>
    </source>
</evidence>
<dbReference type="Proteomes" id="UP000199696">
    <property type="component" value="Unassembled WGS sequence"/>
</dbReference>
<dbReference type="EMBL" id="FMHY01000002">
    <property type="protein sequence ID" value="SCL44667.1"/>
    <property type="molecule type" value="Genomic_DNA"/>
</dbReference>
<dbReference type="STRING" id="227316.GA0070604_0527"/>
<sequence>MVAQARPYAAKMDTGYAWGIDQPPDPAVARAADTDADGLTPEQLPEVRELTARGWQLAPDAPMLVFLPAVWPPQLRTWVPDRASRYETWTELDPKTYEVLRERTVRSSWESRNEVENDNDALLADAGITGRPRGRLWLLKPPPGFTSVDDFLAELGRRADTAGIDGACSPEYVRLTRNVLREMTA</sequence>